<evidence type="ECO:0000313" key="2">
    <source>
        <dbReference type="EMBL" id="MFA3843239.1"/>
    </source>
</evidence>
<dbReference type="InterPro" id="IPR032466">
    <property type="entry name" value="Metal_Hydrolase"/>
</dbReference>
<dbReference type="Pfam" id="PF01979">
    <property type="entry name" value="Amidohydro_1"/>
    <property type="match status" value="1"/>
</dbReference>
<dbReference type="Proteomes" id="UP001571476">
    <property type="component" value="Unassembled WGS sequence"/>
</dbReference>
<dbReference type="RefSeq" id="WP_372567089.1">
    <property type="nucleotide sequence ID" value="NZ_JBGOSP010000054.1"/>
</dbReference>
<dbReference type="Gene3D" id="2.30.40.10">
    <property type="entry name" value="Urease, subunit C, domain 1"/>
    <property type="match status" value="1"/>
</dbReference>
<evidence type="ECO:0000259" key="1">
    <source>
        <dbReference type="Pfam" id="PF01979"/>
    </source>
</evidence>
<dbReference type="EMBL" id="JBGOSP010000054">
    <property type="protein sequence ID" value="MFA3843239.1"/>
    <property type="molecule type" value="Genomic_DNA"/>
</dbReference>
<feature type="domain" description="Amidohydrolase-related" evidence="1">
    <location>
        <begin position="63"/>
        <end position="406"/>
    </location>
</feature>
<dbReference type="InterPro" id="IPR011059">
    <property type="entry name" value="Metal-dep_hydrolase_composite"/>
</dbReference>
<protein>
    <submittedName>
        <fullName evidence="2">Amidohydrolase family protein</fullName>
    </submittedName>
</protein>
<accession>A0ABV4T180</accession>
<dbReference type="CDD" id="cd01299">
    <property type="entry name" value="Met_dep_hydrolase_A"/>
    <property type="match status" value="1"/>
</dbReference>
<evidence type="ECO:0000313" key="3">
    <source>
        <dbReference type="Proteomes" id="UP001571476"/>
    </source>
</evidence>
<reference evidence="2 3" key="1">
    <citation type="submission" date="2024-08" db="EMBL/GenBank/DDBJ databases">
        <title>Genome sequence of Streptomyces aureus CACIA-1.46HGO.</title>
        <authorList>
            <person name="Evangelista-Martinez Z."/>
        </authorList>
    </citation>
    <scope>NUCLEOTIDE SEQUENCE [LARGE SCALE GENOMIC DNA]</scope>
    <source>
        <strain evidence="2 3">CACIA-1.46HGO</strain>
    </source>
</reference>
<dbReference type="InterPro" id="IPR006680">
    <property type="entry name" value="Amidohydro-rel"/>
</dbReference>
<organism evidence="2 3">
    <name type="scientific">Streptomyces aureus</name>
    <dbReference type="NCBI Taxonomy" id="193461"/>
    <lineage>
        <taxon>Bacteria</taxon>
        <taxon>Bacillati</taxon>
        <taxon>Actinomycetota</taxon>
        <taxon>Actinomycetes</taxon>
        <taxon>Kitasatosporales</taxon>
        <taxon>Streptomycetaceae</taxon>
        <taxon>Streptomyces</taxon>
    </lineage>
</organism>
<sequence>MNDTTPSALIVRNGLLIDGTGATPVPNGVVHIVNGRITWAGPANAAPQTPRGARAIDARGGAILPGFIDCHVHLAAPGGEMSRVQLAAMPASLRTYLTTPRLLSTLMSGVTTARDLAGLDAGFKQAVARGLVVGPRLLVAIAMMSPTGGHGDFRMPTDDGPTEPSVSRLADGTAQCAREARNLLRQGADLIKIAASGGVGSPTDQPDDEGFTEAEIRTVVEVAHAHRGKRVAAHAQGRGGILNALHAGVDSIEHGYEIDDEIIDLMLAQGTFLVPTLSTATASFDPAVTPAWTVAKKKQWQTRALAAIPRAVERGVKIAMGTDCGISAHGNNLRELGHLVDCGMSPMNAILAGTSVAAELLGLSADIGTLEAGKRADIVIASCDPLADIHQLGAAANISVVIKDGSVHKNAFEN</sequence>
<dbReference type="SUPFAM" id="SSF51556">
    <property type="entry name" value="Metallo-dependent hydrolases"/>
    <property type="match status" value="1"/>
</dbReference>
<dbReference type="SUPFAM" id="SSF51338">
    <property type="entry name" value="Composite domain of metallo-dependent hydrolases"/>
    <property type="match status" value="1"/>
</dbReference>
<name>A0ABV4T180_9ACTN</name>
<comment type="caution">
    <text evidence="2">The sequence shown here is derived from an EMBL/GenBank/DDBJ whole genome shotgun (WGS) entry which is preliminary data.</text>
</comment>
<dbReference type="PANTHER" id="PTHR43135">
    <property type="entry name" value="ALPHA-D-RIBOSE 1-METHYLPHOSPHONATE 5-TRIPHOSPHATE DIPHOSPHATASE"/>
    <property type="match status" value="1"/>
</dbReference>
<dbReference type="Gene3D" id="3.20.20.140">
    <property type="entry name" value="Metal-dependent hydrolases"/>
    <property type="match status" value="1"/>
</dbReference>
<dbReference type="InterPro" id="IPR051781">
    <property type="entry name" value="Metallo-dep_Hydrolase"/>
</dbReference>
<proteinExistence type="predicted"/>
<dbReference type="InterPro" id="IPR057744">
    <property type="entry name" value="OTAase-like"/>
</dbReference>
<keyword evidence="3" id="KW-1185">Reference proteome</keyword>
<gene>
    <name evidence="2" type="ORF">ACEG43_45190</name>
</gene>
<dbReference type="PANTHER" id="PTHR43135:SF3">
    <property type="entry name" value="ALPHA-D-RIBOSE 1-METHYLPHOSPHONATE 5-TRIPHOSPHATE DIPHOSPHATASE"/>
    <property type="match status" value="1"/>
</dbReference>